<feature type="non-terminal residue" evidence="2">
    <location>
        <position position="80"/>
    </location>
</feature>
<feature type="transmembrane region" description="Helical" evidence="1">
    <location>
        <begin position="47"/>
        <end position="71"/>
    </location>
</feature>
<keyword evidence="3" id="KW-1185">Reference proteome</keyword>
<proteinExistence type="predicted"/>
<dbReference type="AlphaFoldDB" id="C0XGA3"/>
<keyword evidence="1" id="KW-0812">Transmembrane</keyword>
<organism evidence="2 3">
    <name type="scientific">Lentilactobacillus hilgardii (strain ATCC 8290 / DSM 20176 / CCUG 30140 / JCM 1155 / KCTC 3500 / NBRC 15886 / NCIMB 8040 / NRRL B-1843 / 9)</name>
    <dbReference type="NCBI Taxonomy" id="1423757"/>
    <lineage>
        <taxon>Bacteria</taxon>
        <taxon>Bacillati</taxon>
        <taxon>Bacillota</taxon>
        <taxon>Bacilli</taxon>
        <taxon>Lactobacillales</taxon>
        <taxon>Lactobacillaceae</taxon>
        <taxon>Lentilactobacillus</taxon>
    </lineage>
</organism>
<evidence type="ECO:0000256" key="1">
    <source>
        <dbReference type="SAM" id="Phobius"/>
    </source>
</evidence>
<dbReference type="Proteomes" id="UP000003752">
    <property type="component" value="Unassembled WGS sequence"/>
</dbReference>
<feature type="transmembrane region" description="Helical" evidence="1">
    <location>
        <begin position="12"/>
        <end position="35"/>
    </location>
</feature>
<accession>C0XGA3</accession>
<keyword evidence="1" id="KW-0472">Membrane</keyword>
<reference evidence="2 3" key="1">
    <citation type="submission" date="2009-01" db="EMBL/GenBank/DDBJ databases">
        <authorList>
            <person name="Qin X."/>
            <person name="Bachman B."/>
            <person name="Battles P."/>
            <person name="Bell A."/>
            <person name="Bess C."/>
            <person name="Bickham C."/>
            <person name="Chaboub L."/>
            <person name="Chen D."/>
            <person name="Coyle M."/>
            <person name="Deiros D.R."/>
            <person name="Dinh H."/>
            <person name="Forbes L."/>
            <person name="Fowler G."/>
            <person name="Francisco L."/>
            <person name="Fu Q."/>
            <person name="Gubbala S."/>
            <person name="Hale W."/>
            <person name="Han Y."/>
            <person name="Hemphill L."/>
            <person name="Highlander S.K."/>
            <person name="Hirani K."/>
            <person name="Hogues M."/>
            <person name="Jackson L."/>
            <person name="Jakkamsetti A."/>
            <person name="Javaid M."/>
            <person name="Jiang H."/>
            <person name="Korchina V."/>
            <person name="Kovar C."/>
            <person name="Lara F."/>
            <person name="Lee S."/>
            <person name="Mata R."/>
            <person name="Mathew T."/>
            <person name="Moen C."/>
            <person name="Morales K."/>
            <person name="Munidasa M."/>
            <person name="Nazareth L."/>
            <person name="Ngo R."/>
            <person name="Nguyen L."/>
            <person name="Okwuonu G."/>
            <person name="Ongeri F."/>
            <person name="Patil S."/>
            <person name="Petrosino J."/>
            <person name="Pham C."/>
            <person name="Pham P."/>
            <person name="Pu L.-L."/>
            <person name="Puazo M."/>
            <person name="Raj R."/>
            <person name="Reid J."/>
            <person name="Rouhana J."/>
            <person name="Saada N."/>
            <person name="Shang Y."/>
            <person name="Simmons D."/>
            <person name="Thornton R."/>
            <person name="Warren J."/>
            <person name="Weissenberger G."/>
            <person name="Zhang J."/>
            <person name="Zhang L."/>
            <person name="Zhou C."/>
            <person name="Zhu D."/>
            <person name="Muzny D."/>
            <person name="Worley K."/>
            <person name="Gibbs R."/>
        </authorList>
    </citation>
    <scope>NUCLEOTIDE SEQUENCE [LARGE SCALE GENOMIC DNA]</scope>
    <source>
        <strain evidence="3">ATCC 8290 / DSM 20176 / CCUG 30140 / JCM 1155 / KCTC 3500 / NBRC 15886 / NCIMB 8040 / NRRL B-1843 / 9</strain>
    </source>
</reference>
<dbReference type="EMBL" id="ACGP01000050">
    <property type="protein sequence ID" value="EEI25595.1"/>
    <property type="molecule type" value="Genomic_DNA"/>
</dbReference>
<evidence type="ECO:0000313" key="3">
    <source>
        <dbReference type="Proteomes" id="UP000003752"/>
    </source>
</evidence>
<comment type="caution">
    <text evidence="2">The sequence shown here is derived from an EMBL/GenBank/DDBJ whole genome shotgun (WGS) entry which is preliminary data.</text>
</comment>
<protein>
    <submittedName>
        <fullName evidence="2">Uncharacterized protein</fullName>
    </submittedName>
</protein>
<sequence>MSGLIVNYNFYMGDIGISFSLIFLPLAFTGLFHWISTGKYKMLTLGISLICLSHVLNVIFVIVTMIIFTLINIQKLSKAK</sequence>
<name>C0XGA3_LENH9</name>
<keyword evidence="1" id="KW-1133">Transmembrane helix</keyword>
<evidence type="ECO:0000313" key="2">
    <source>
        <dbReference type="EMBL" id="EEI25595.1"/>
    </source>
</evidence>
<gene>
    <name evidence="2" type="ORF">HMPREF0519_0264</name>
</gene>